<dbReference type="EMBL" id="MCGO01000001">
    <property type="protein sequence ID" value="ORY53444.1"/>
    <property type="molecule type" value="Genomic_DNA"/>
</dbReference>
<reference evidence="1 2" key="1">
    <citation type="submission" date="2016-07" db="EMBL/GenBank/DDBJ databases">
        <title>Pervasive Adenine N6-methylation of Active Genes in Fungi.</title>
        <authorList>
            <consortium name="DOE Joint Genome Institute"/>
            <person name="Mondo S.J."/>
            <person name="Dannebaum R.O."/>
            <person name="Kuo R.C."/>
            <person name="Labutti K."/>
            <person name="Haridas S."/>
            <person name="Kuo A."/>
            <person name="Salamov A."/>
            <person name="Ahrendt S.R."/>
            <person name="Lipzen A."/>
            <person name="Sullivan W."/>
            <person name="Andreopoulos W.B."/>
            <person name="Clum A."/>
            <person name="Lindquist E."/>
            <person name="Daum C."/>
            <person name="Ramamoorthy G.K."/>
            <person name="Gryganskyi A."/>
            <person name="Culley D."/>
            <person name="Magnuson J.K."/>
            <person name="James T.Y."/>
            <person name="O'Malley M.A."/>
            <person name="Stajich J.E."/>
            <person name="Spatafora J.W."/>
            <person name="Visel A."/>
            <person name="Grigoriev I.V."/>
        </authorList>
    </citation>
    <scope>NUCLEOTIDE SEQUENCE [LARGE SCALE GENOMIC DNA]</scope>
    <source>
        <strain evidence="1 2">JEL800</strain>
    </source>
</reference>
<protein>
    <submittedName>
        <fullName evidence="1">Uncharacterized protein</fullName>
    </submittedName>
</protein>
<organism evidence="1 2">
    <name type="scientific">Rhizoclosmatium globosum</name>
    <dbReference type="NCBI Taxonomy" id="329046"/>
    <lineage>
        <taxon>Eukaryota</taxon>
        <taxon>Fungi</taxon>
        <taxon>Fungi incertae sedis</taxon>
        <taxon>Chytridiomycota</taxon>
        <taxon>Chytridiomycota incertae sedis</taxon>
        <taxon>Chytridiomycetes</taxon>
        <taxon>Chytridiales</taxon>
        <taxon>Chytriomycetaceae</taxon>
        <taxon>Rhizoclosmatium</taxon>
    </lineage>
</organism>
<dbReference type="Proteomes" id="UP000193642">
    <property type="component" value="Unassembled WGS sequence"/>
</dbReference>
<comment type="caution">
    <text evidence="1">The sequence shown here is derived from an EMBL/GenBank/DDBJ whole genome shotgun (WGS) entry which is preliminary data.</text>
</comment>
<name>A0A1Y2D2U4_9FUNG</name>
<dbReference type="AlphaFoldDB" id="A0A1Y2D2U4"/>
<keyword evidence="2" id="KW-1185">Reference proteome</keyword>
<evidence type="ECO:0000313" key="2">
    <source>
        <dbReference type="Proteomes" id="UP000193642"/>
    </source>
</evidence>
<evidence type="ECO:0000313" key="1">
    <source>
        <dbReference type="EMBL" id="ORY53444.1"/>
    </source>
</evidence>
<sequence length="161" mass="18626">MPFCPLNRTCTYPNSNVEGHLRKVHKVQDERLLEALSRYGATETHLLDDLNQISDVKTQETSPDEEAKFLNHMIQPNFRKIVLGLAKSYDRPFFATMKPTVFRAHVRNIMTFGNPKSVQLSALAYKVVWLRIARQIPRPAQVKPDTKQVQSEMKVQTRLYT</sequence>
<gene>
    <name evidence="1" type="ORF">BCR33DRAFT_844771</name>
</gene>
<accession>A0A1Y2D2U4</accession>
<dbReference type="OrthoDB" id="10270785at2759"/>
<proteinExistence type="predicted"/>